<dbReference type="Proteomes" id="UP001501333">
    <property type="component" value="Unassembled WGS sequence"/>
</dbReference>
<reference evidence="2" key="1">
    <citation type="journal article" date="2019" name="Int. J. Syst. Evol. Microbiol.">
        <title>The Global Catalogue of Microorganisms (GCM) 10K type strain sequencing project: providing services to taxonomists for standard genome sequencing and annotation.</title>
        <authorList>
            <consortium name="The Broad Institute Genomics Platform"/>
            <consortium name="The Broad Institute Genome Sequencing Center for Infectious Disease"/>
            <person name="Wu L."/>
            <person name="Ma J."/>
        </authorList>
    </citation>
    <scope>NUCLEOTIDE SEQUENCE [LARGE SCALE GENOMIC DNA]</scope>
    <source>
        <strain evidence="2">JCM 17386</strain>
    </source>
</reference>
<dbReference type="EMBL" id="BAABAO010000003">
    <property type="protein sequence ID" value="GAA4126213.1"/>
    <property type="molecule type" value="Genomic_DNA"/>
</dbReference>
<accession>A0ABP7XUQ6</accession>
<evidence type="ECO:0000313" key="1">
    <source>
        <dbReference type="EMBL" id="GAA4126213.1"/>
    </source>
</evidence>
<evidence type="ECO:0008006" key="3">
    <source>
        <dbReference type="Google" id="ProtNLM"/>
    </source>
</evidence>
<keyword evidence="2" id="KW-1185">Reference proteome</keyword>
<protein>
    <recommendedName>
        <fullName evidence="3">ATPase AAA-type core domain-containing protein</fullName>
    </recommendedName>
</protein>
<dbReference type="SUPFAM" id="SSF52540">
    <property type="entry name" value="P-loop containing nucleoside triphosphate hydrolases"/>
    <property type="match status" value="1"/>
</dbReference>
<dbReference type="RefSeq" id="WP_229352877.1">
    <property type="nucleotide sequence ID" value="NZ_BAABAO010000003.1"/>
</dbReference>
<evidence type="ECO:0000313" key="2">
    <source>
        <dbReference type="Proteomes" id="UP001501333"/>
    </source>
</evidence>
<name>A0ABP7XUQ6_9FLAO</name>
<organism evidence="1 2">
    <name type="scientific">Flavobacterium chungbukense</name>
    <dbReference type="NCBI Taxonomy" id="877464"/>
    <lineage>
        <taxon>Bacteria</taxon>
        <taxon>Pseudomonadati</taxon>
        <taxon>Bacteroidota</taxon>
        <taxon>Flavobacteriia</taxon>
        <taxon>Flavobacteriales</taxon>
        <taxon>Flavobacteriaceae</taxon>
        <taxon>Flavobacterium</taxon>
    </lineage>
</organism>
<dbReference type="Gene3D" id="3.40.50.300">
    <property type="entry name" value="P-loop containing nucleotide triphosphate hydrolases"/>
    <property type="match status" value="1"/>
</dbReference>
<dbReference type="InterPro" id="IPR027417">
    <property type="entry name" value="P-loop_NTPase"/>
</dbReference>
<proteinExistence type="predicted"/>
<sequence length="974" mass="114441">MTESSLVNNWHDAYKLIAELLLNTYQQYPDNPAKELYNRLKKTKFSEINQGRLFRSQLSRISEWGLDPIQIFATFNYPKIGYKRIDIINSLLEEFKSDKRVDNNTSFEGCPSPIITQIIQYRGWDSQNQIWKTFEEISEKGIKGLKQKHFLLMKKWRGIDIASFTMFLYWINSNEFLPMDRNTIDFLKSFNIIDSRPRTYKEYFELCTKKLFFSTDKYYNDDSFRNIVKDAYLYSNKEYTGEILSGSTISIISHIEPDSVIENLEIIAKQKQKERIKGFQIIALRPNKKIKGESSKQKHLKNLTEGELYQFYHSYKFNKKSDDIITYNPDEDLNLYSFGNLNISISAIVGKNGSGKSTIAEFLYLVINKIAFLKKVKTSEKLIDEEISADLFIRLDKLYKISVTDSIEVFEYELKDDNTYHLKTKKEEAKSTFDTFDLESFCYSIVVNYSLYALNTNSIGNWIYPLFHKNDSYQTPIVLNPLRKNGNIDVNNEEGLTKSRMLSNILEPDLINFETNSIPELVINSIPVKLILEFDIDKINRKKEKYKQLYKRLHQKHIDKVIYNIGFEINSDLAFLNHAKEYFFLKIVEIANKYPKFKKFKDLPHWISSDQKKFELYLIKLSEETSHITFKLRQAINYLKYGIYTPEKENEILPLSRKIREIKEEASLLTIDLVPPAFFKTNIVFDHGGTFNELSSGEKQQVFSINTIAYHLYNISSVMYEKDTLKYNNINIVFDEIELYFHPEMQRTYINNLLSRIRTLQLENDIHNINILFITHSPFILSDIPSSNILRLNLDMEFKKSIPISNTEQTFGANIHDLLANDFFLENGFMGEFSKNKINEIIQFLNIYKIISKLKQLDYKSIELEPAATYLEDQSKKLRSEINVFIPKFSSDEFNIENKNSTSQTIEKLEQYISQNFQINISNCIATIKIIGEPVLKHKLMAMYSETFPKSYEKSKEEEFLELAKKLNYKVIKE</sequence>
<gene>
    <name evidence="1" type="ORF">GCM10022250_12750</name>
</gene>
<comment type="caution">
    <text evidence="1">The sequence shown here is derived from an EMBL/GenBank/DDBJ whole genome shotgun (WGS) entry which is preliminary data.</text>
</comment>